<feature type="chain" id="PRO_5045518646" evidence="1">
    <location>
        <begin position="26"/>
        <end position="219"/>
    </location>
</feature>
<accession>A0ABP9K0N5</accession>
<dbReference type="Proteomes" id="UP001500518">
    <property type="component" value="Unassembled WGS sequence"/>
</dbReference>
<dbReference type="RefSeq" id="WP_346031688.1">
    <property type="nucleotide sequence ID" value="NZ_BAABHV010000005.1"/>
</dbReference>
<proteinExistence type="predicted"/>
<keyword evidence="3" id="KW-1185">Reference proteome</keyword>
<protein>
    <submittedName>
        <fullName evidence="2">Uncharacterized protein</fullName>
    </submittedName>
</protein>
<comment type="caution">
    <text evidence="2">The sequence shown here is derived from an EMBL/GenBank/DDBJ whole genome shotgun (WGS) entry which is preliminary data.</text>
</comment>
<reference evidence="3" key="1">
    <citation type="journal article" date="2019" name="Int. J. Syst. Evol. Microbiol.">
        <title>The Global Catalogue of Microorganisms (GCM) 10K type strain sequencing project: providing services to taxonomists for standard genome sequencing and annotation.</title>
        <authorList>
            <consortium name="The Broad Institute Genomics Platform"/>
            <consortium name="The Broad Institute Genome Sequencing Center for Infectious Disease"/>
            <person name="Wu L."/>
            <person name="Ma J."/>
        </authorList>
    </citation>
    <scope>NUCLEOTIDE SEQUENCE [LARGE SCALE GENOMIC DNA]</scope>
    <source>
        <strain evidence="3">JCM 18014</strain>
    </source>
</reference>
<evidence type="ECO:0000313" key="2">
    <source>
        <dbReference type="EMBL" id="GAA5048817.1"/>
    </source>
</evidence>
<dbReference type="EMBL" id="BAABHV010000005">
    <property type="protein sequence ID" value="GAA5048817.1"/>
    <property type="molecule type" value="Genomic_DNA"/>
</dbReference>
<gene>
    <name evidence="2" type="ORF">GCM10023208_06360</name>
</gene>
<sequence length="219" mass="24904">MKRRTFLLSGPAFGALLAAPSAAMARGDGWVREWEIGPQIRGRNYSVNMPPHPLASHEGWYFDFPGPRRRDGHVHYLTRASGPLDRARGIRLRYRIDARPGARFVSQEYPDRQPLLSLYIQRAGDDWRADGRTRYHRWYSPDSRVVPLRPGEHEVTIMFDENWISVMGSDRKNSPREFAAALRDAARIGFTLGTQGGRGHGVYATAPARFTVLDFSVLR</sequence>
<evidence type="ECO:0000313" key="3">
    <source>
        <dbReference type="Proteomes" id="UP001500518"/>
    </source>
</evidence>
<name>A0ABP9K0N5_9SPHN</name>
<keyword evidence="1" id="KW-0732">Signal</keyword>
<organism evidence="2 3">
    <name type="scientific">Erythrobacter westpacificensis</name>
    <dbReference type="NCBI Taxonomy" id="1055231"/>
    <lineage>
        <taxon>Bacteria</taxon>
        <taxon>Pseudomonadati</taxon>
        <taxon>Pseudomonadota</taxon>
        <taxon>Alphaproteobacteria</taxon>
        <taxon>Sphingomonadales</taxon>
        <taxon>Erythrobacteraceae</taxon>
        <taxon>Erythrobacter/Porphyrobacter group</taxon>
        <taxon>Erythrobacter</taxon>
    </lineage>
</organism>
<evidence type="ECO:0000256" key="1">
    <source>
        <dbReference type="SAM" id="SignalP"/>
    </source>
</evidence>
<feature type="signal peptide" evidence="1">
    <location>
        <begin position="1"/>
        <end position="25"/>
    </location>
</feature>